<dbReference type="Proteomes" id="UP001500368">
    <property type="component" value="Unassembled WGS sequence"/>
</dbReference>
<dbReference type="RefSeq" id="WP_345478067.1">
    <property type="nucleotide sequence ID" value="NZ_BAABLW010000007.1"/>
</dbReference>
<keyword evidence="3" id="KW-1185">Reference proteome</keyword>
<accession>A0ABP9G0P5</accession>
<comment type="caution">
    <text evidence="2">The sequence shown here is derived from an EMBL/GenBank/DDBJ whole genome shotgun (WGS) entry which is preliminary data.</text>
</comment>
<name>A0ABP9G0P5_9MICC</name>
<reference evidence="3" key="1">
    <citation type="journal article" date="2019" name="Int. J. Syst. Evol. Microbiol.">
        <title>The Global Catalogue of Microorganisms (GCM) 10K type strain sequencing project: providing services to taxonomists for standard genome sequencing and annotation.</title>
        <authorList>
            <consortium name="The Broad Institute Genomics Platform"/>
            <consortium name="The Broad Institute Genome Sequencing Center for Infectious Disease"/>
            <person name="Wu L."/>
            <person name="Ma J."/>
        </authorList>
    </citation>
    <scope>NUCLEOTIDE SEQUENCE [LARGE SCALE GENOMIC DNA]</scope>
    <source>
        <strain evidence="3">JCM 19129</strain>
    </source>
</reference>
<evidence type="ECO:0000313" key="3">
    <source>
        <dbReference type="Proteomes" id="UP001500368"/>
    </source>
</evidence>
<organism evidence="2 3">
    <name type="scientific">Nesterenkonia rhizosphaerae</name>
    <dbReference type="NCBI Taxonomy" id="1348272"/>
    <lineage>
        <taxon>Bacteria</taxon>
        <taxon>Bacillati</taxon>
        <taxon>Actinomycetota</taxon>
        <taxon>Actinomycetes</taxon>
        <taxon>Micrococcales</taxon>
        <taxon>Micrococcaceae</taxon>
        <taxon>Nesterenkonia</taxon>
    </lineage>
</organism>
<dbReference type="EMBL" id="BAABLW010000007">
    <property type="protein sequence ID" value="GAA4924474.1"/>
    <property type="molecule type" value="Genomic_DNA"/>
</dbReference>
<gene>
    <name evidence="2" type="ORF">GCM10025790_22140</name>
</gene>
<protein>
    <submittedName>
        <fullName evidence="2">Uncharacterized protein</fullName>
    </submittedName>
</protein>
<feature type="region of interest" description="Disordered" evidence="1">
    <location>
        <begin position="111"/>
        <end position="131"/>
    </location>
</feature>
<evidence type="ECO:0000256" key="1">
    <source>
        <dbReference type="SAM" id="MobiDB-lite"/>
    </source>
</evidence>
<evidence type="ECO:0000313" key="2">
    <source>
        <dbReference type="EMBL" id="GAA4924474.1"/>
    </source>
</evidence>
<sequence>MSEQHTPSTKGIQETYVLHESDCALGHTGPSGHDTTEEEALADFRRWYDKEIAAAERRGAISALRDAAQQVFTMYGGGSATGVFLDETADRLEQQEADPDQEVLEEFFSEPMSISFDPNRTASQARPQSAP</sequence>
<proteinExistence type="predicted"/>
<feature type="compositionally biased region" description="Polar residues" evidence="1">
    <location>
        <begin position="116"/>
        <end position="131"/>
    </location>
</feature>